<dbReference type="InterPro" id="IPR011050">
    <property type="entry name" value="Pectin_lyase_fold/virulence"/>
</dbReference>
<comment type="caution">
    <text evidence="3">The sequence shown here is derived from an EMBL/GenBank/DDBJ whole genome shotgun (WGS) entry which is preliminary data.</text>
</comment>
<feature type="domain" description="Right handed beta helix" evidence="1">
    <location>
        <begin position="64"/>
        <end position="236"/>
    </location>
</feature>
<gene>
    <name evidence="3" type="ORF">ACFL6M_06975</name>
</gene>
<reference evidence="3 4" key="1">
    <citation type="submission" date="2024-09" db="EMBL/GenBank/DDBJ databases">
        <authorList>
            <person name="D'Angelo T."/>
        </authorList>
    </citation>
    <scope>NUCLEOTIDE SEQUENCE [LARGE SCALE GENOMIC DNA]</scope>
    <source>
        <strain evidence="3">SAG AM-320-E07</strain>
    </source>
</reference>
<sequence length="732" mass="76119">MGLHNVPRDHAPPLRVRIRGTFCPTKPCPQRLFPPTNLKSGINYRTAESGGLHSGNSDATYGGGIHCRMGSSPTFTRCRITDNSATYGGGLACTGSTPTLVDCDFTQNSAGPVADGAGLYSYGGARPTLSLCTFESNDGGGLCCEGAGVELEDCDFITNTALHGAGILLDDPQDVIATDCEFRGNHASVSGGGIYLRNASTLTTLTGCTFVADTSDGAGGGVWSDYSPVAFTDCTFDNCVCIGDGGAVKVVAPAPASFLRCQFNANSAANGGGIVSYWSTEVTLNDCTFEGNDASTYGGAIRCYNTSLLSATDCDFLANTAMFGGGIAADSTTTSVDSCLFQDNSAETDGGAMLLEAGENDDVTQCLFWGNTSGILGGGVALFECVSDTFRSCTFSDNAVNEGIDAIGGGAVFQLESESFFHNCSYTRNEGASGGGVYCIGPSCNMLGCTFVGNTNSGGYFEEGGAIYAFEPSLSIRGSVFASDSASLGGAVFAENGGNLNILSSTIYGCHSSTSVACGIYLREDVTLDLERVIISHGTQGEAIASDGTGVVTTTCCDVYGNAGGDWIGPIAGQLGLNGNISEDPLYCDAPNGEYSIHANSPCAPFSEPNPECDLVGAHMVGCGSDVTNEFPGSSDLTLLLRPAPNPMFGDARIVYTVPYRIDKTTLRVRLAVYDALGRLVRHLVDKEQPTGIHGVTWDGTNEQHQTTGAGVYYCRLQVGTDLRVRSMIRVE</sequence>
<dbReference type="PANTHER" id="PTHR11319:SF35">
    <property type="entry name" value="OUTER MEMBRANE PROTEIN PMPC-RELATED"/>
    <property type="match status" value="1"/>
</dbReference>
<dbReference type="Gene3D" id="2.160.20.10">
    <property type="entry name" value="Single-stranded right-handed beta-helix, Pectin lyase-like"/>
    <property type="match status" value="1"/>
</dbReference>
<feature type="domain" description="FlgD/Vpr Ig-like" evidence="2">
    <location>
        <begin position="662"/>
        <end position="718"/>
    </location>
</feature>
<name>A0ABV6YLW1_UNCEI</name>
<keyword evidence="4" id="KW-1185">Reference proteome</keyword>
<proteinExistence type="predicted"/>
<evidence type="ECO:0000313" key="4">
    <source>
        <dbReference type="Proteomes" id="UP001593833"/>
    </source>
</evidence>
<dbReference type="SUPFAM" id="SSF51126">
    <property type="entry name" value="Pectin lyase-like"/>
    <property type="match status" value="3"/>
</dbReference>
<feature type="domain" description="Right handed beta helix" evidence="1">
    <location>
        <begin position="300"/>
        <end position="466"/>
    </location>
</feature>
<dbReference type="Proteomes" id="UP001593833">
    <property type="component" value="Unassembled WGS sequence"/>
</dbReference>
<evidence type="ECO:0000313" key="3">
    <source>
        <dbReference type="EMBL" id="MFC1573326.1"/>
    </source>
</evidence>
<dbReference type="PANTHER" id="PTHR11319">
    <property type="entry name" value="G PROTEIN-COUPLED RECEPTOR-RELATED"/>
    <property type="match status" value="1"/>
</dbReference>
<dbReference type="Pfam" id="PF13860">
    <property type="entry name" value="FlgD_ig"/>
    <property type="match status" value="1"/>
</dbReference>
<evidence type="ECO:0000259" key="1">
    <source>
        <dbReference type="Pfam" id="PF13229"/>
    </source>
</evidence>
<dbReference type="SMART" id="SM00710">
    <property type="entry name" value="PbH1"/>
    <property type="match status" value="9"/>
</dbReference>
<organism evidence="3 4">
    <name type="scientific">Eiseniibacteriota bacterium</name>
    <dbReference type="NCBI Taxonomy" id="2212470"/>
    <lineage>
        <taxon>Bacteria</taxon>
        <taxon>Candidatus Eiseniibacteriota</taxon>
    </lineage>
</organism>
<protein>
    <submittedName>
        <fullName evidence="3">Right-handed parallel beta-helix repeat-containing protein</fullName>
    </submittedName>
</protein>
<accession>A0ABV6YLW1</accession>
<dbReference type="InterPro" id="IPR039448">
    <property type="entry name" value="Beta_helix"/>
</dbReference>
<dbReference type="InterPro" id="IPR006626">
    <property type="entry name" value="PbH1"/>
</dbReference>
<dbReference type="EMBL" id="JBHPKH010000125">
    <property type="protein sequence ID" value="MFC1573326.1"/>
    <property type="molecule type" value="Genomic_DNA"/>
</dbReference>
<dbReference type="Pfam" id="PF13229">
    <property type="entry name" value="Beta_helix"/>
    <property type="match status" value="2"/>
</dbReference>
<dbReference type="InterPro" id="IPR025965">
    <property type="entry name" value="FlgD/Vpr_Ig-like"/>
</dbReference>
<dbReference type="InterPro" id="IPR012334">
    <property type="entry name" value="Pectin_lyas_fold"/>
</dbReference>
<evidence type="ECO:0000259" key="2">
    <source>
        <dbReference type="Pfam" id="PF13860"/>
    </source>
</evidence>
<dbReference type="Gene3D" id="2.60.40.4070">
    <property type="match status" value="1"/>
</dbReference>